<evidence type="ECO:0000313" key="2">
    <source>
        <dbReference type="Proteomes" id="UP000679749"/>
    </source>
</evidence>
<protein>
    <submittedName>
        <fullName evidence="1">Uncharacterized protein</fullName>
    </submittedName>
</protein>
<dbReference type="InterPro" id="IPR058870">
    <property type="entry name" value="YuzC"/>
</dbReference>
<keyword evidence="2" id="KW-1185">Reference proteome</keyword>
<proteinExistence type="predicted"/>
<gene>
    <name evidence="1" type="ORF">KHA99_14860</name>
</gene>
<dbReference type="EMBL" id="JAGYPF010000003">
    <property type="protein sequence ID" value="MBS4213734.1"/>
    <property type="molecule type" value="Genomic_DNA"/>
</dbReference>
<reference evidence="1" key="1">
    <citation type="submission" date="2021-05" db="EMBL/GenBank/DDBJ databases">
        <title>Novel Bacillus species.</title>
        <authorList>
            <person name="Liu G."/>
        </authorList>
    </citation>
    <scope>NUCLEOTIDE SEQUENCE</scope>
    <source>
        <strain evidence="1">FJAT-49825</strain>
    </source>
</reference>
<organism evidence="1 2">
    <name type="scientific">Neobacillus rhizophilus</name>
    <dbReference type="NCBI Taxonomy" id="2833579"/>
    <lineage>
        <taxon>Bacteria</taxon>
        <taxon>Bacillati</taxon>
        <taxon>Bacillota</taxon>
        <taxon>Bacilli</taxon>
        <taxon>Bacillales</taxon>
        <taxon>Bacillaceae</taxon>
        <taxon>Neobacillus</taxon>
    </lineage>
</organism>
<accession>A0A942YV33</accession>
<evidence type="ECO:0000313" key="1">
    <source>
        <dbReference type="EMBL" id="MBS4213734.1"/>
    </source>
</evidence>
<dbReference type="Pfam" id="PF26344">
    <property type="entry name" value="YuzC"/>
    <property type="match status" value="1"/>
</dbReference>
<name>A0A942YV33_9BACI</name>
<dbReference type="Proteomes" id="UP000679749">
    <property type="component" value="Unassembled WGS sequence"/>
</dbReference>
<sequence length="129" mass="14514">MYYNPFHHPVNPPMTYYPAYTIHFPPPRAYPPVDTKIFEQSIKTFRVLMRQGSMLLDRLSDVGFARKIMNAAQQGKHAEVDILIKSIGLTIPVSTRFTPSGVAFILTTPATQAQPADCCTLSINMKWGQ</sequence>
<comment type="caution">
    <text evidence="1">The sequence shown here is derived from an EMBL/GenBank/DDBJ whole genome shotgun (WGS) entry which is preliminary data.</text>
</comment>
<dbReference type="AlphaFoldDB" id="A0A942YV33"/>
<dbReference type="RefSeq" id="WP_213118261.1">
    <property type="nucleotide sequence ID" value="NZ_JAGYPF010000003.1"/>
</dbReference>